<evidence type="ECO:0000259" key="4">
    <source>
        <dbReference type="Pfam" id="PF02826"/>
    </source>
</evidence>
<proteinExistence type="predicted"/>
<evidence type="ECO:0000313" key="6">
    <source>
        <dbReference type="Proteomes" id="UP000443843"/>
    </source>
</evidence>
<dbReference type="AlphaFoldDB" id="A0A844W1K7"/>
<feature type="region of interest" description="Disordered" evidence="3">
    <location>
        <begin position="1"/>
        <end position="21"/>
    </location>
</feature>
<name>A0A844W1K7_9RHOB</name>
<accession>A0A844W1K7</accession>
<dbReference type="SUPFAM" id="SSF51735">
    <property type="entry name" value="NAD(P)-binding Rossmann-fold domains"/>
    <property type="match status" value="1"/>
</dbReference>
<dbReference type="InterPro" id="IPR036291">
    <property type="entry name" value="NAD(P)-bd_dom_sf"/>
</dbReference>
<feature type="compositionally biased region" description="Low complexity" evidence="3">
    <location>
        <begin position="1"/>
        <end position="12"/>
    </location>
</feature>
<keyword evidence="1" id="KW-0560">Oxidoreductase</keyword>
<dbReference type="Pfam" id="PF02826">
    <property type="entry name" value="2-Hacid_dh_C"/>
    <property type="match status" value="1"/>
</dbReference>
<keyword evidence="2" id="KW-0520">NAD</keyword>
<dbReference type="CDD" id="cd05300">
    <property type="entry name" value="2-Hacid_dh_1"/>
    <property type="match status" value="1"/>
</dbReference>
<evidence type="ECO:0000256" key="3">
    <source>
        <dbReference type="SAM" id="MobiDB-lite"/>
    </source>
</evidence>
<dbReference type="SUPFAM" id="SSF52283">
    <property type="entry name" value="Formate/glycerate dehydrogenase catalytic domain-like"/>
    <property type="match status" value="1"/>
</dbReference>
<dbReference type="PANTHER" id="PTHR43333">
    <property type="entry name" value="2-HACID_DH_C DOMAIN-CONTAINING PROTEIN"/>
    <property type="match status" value="1"/>
</dbReference>
<gene>
    <name evidence="5" type="ORF">GLS40_00945</name>
</gene>
<dbReference type="Proteomes" id="UP000443843">
    <property type="component" value="Unassembled WGS sequence"/>
</dbReference>
<evidence type="ECO:0000313" key="5">
    <source>
        <dbReference type="EMBL" id="MWB76584.1"/>
    </source>
</evidence>
<sequence>MFASSRSRSTTRAGVSITSTGSPTQAAGAFIMAGSPGICGVDPPSLAPVPEEWNIPATRPPGLVIPALLRMMAPNRASPLAPHPTKGPAMSISVVLHPKLPEGVREYVSALPGLQIVTPQDDEGVARALQDGGEVLVSFIWNESYLSPSLKWVASPSAGFDQFPVAELHARDVVITTGAGVHADAVAEHAFALMLALTRNLGTAARNMAEAKWQRPLCDEVFGKKIAIVGIGRIGDAFARRLDGWGAEVVGVKRNPATYSGPVEVIHPVSALREVCDWADILILTSPAQVDGSALIGAAELEALGAGWIVNIGRGSLIDETALIAALDSGELRGAGLDVFSKEPLPADSPLWTSPKVLVSPHVAGSTPAFGKRYVKVFETNLAAYRGQGEWMNLLGRDIPL</sequence>
<evidence type="ECO:0000256" key="1">
    <source>
        <dbReference type="ARBA" id="ARBA00023002"/>
    </source>
</evidence>
<dbReference type="GO" id="GO:0051287">
    <property type="term" value="F:NAD binding"/>
    <property type="evidence" value="ECO:0007669"/>
    <property type="project" value="InterPro"/>
</dbReference>
<organism evidence="5 6">
    <name type="scientific">Pseudooceanicola pacificus</name>
    <dbReference type="NCBI Taxonomy" id="2676438"/>
    <lineage>
        <taxon>Bacteria</taxon>
        <taxon>Pseudomonadati</taxon>
        <taxon>Pseudomonadota</taxon>
        <taxon>Alphaproteobacteria</taxon>
        <taxon>Rhodobacterales</taxon>
        <taxon>Paracoccaceae</taxon>
        <taxon>Pseudooceanicola</taxon>
    </lineage>
</organism>
<dbReference type="PANTHER" id="PTHR43333:SF1">
    <property type="entry name" value="D-ISOMER SPECIFIC 2-HYDROXYACID DEHYDROGENASE NAD-BINDING DOMAIN-CONTAINING PROTEIN"/>
    <property type="match status" value="1"/>
</dbReference>
<evidence type="ECO:0000256" key="2">
    <source>
        <dbReference type="ARBA" id="ARBA00023027"/>
    </source>
</evidence>
<keyword evidence="6" id="KW-1185">Reference proteome</keyword>
<dbReference type="GO" id="GO:0016616">
    <property type="term" value="F:oxidoreductase activity, acting on the CH-OH group of donors, NAD or NADP as acceptor"/>
    <property type="evidence" value="ECO:0007669"/>
    <property type="project" value="InterPro"/>
</dbReference>
<dbReference type="Gene3D" id="3.40.50.720">
    <property type="entry name" value="NAD(P)-binding Rossmann-like Domain"/>
    <property type="match status" value="2"/>
</dbReference>
<dbReference type="InterPro" id="IPR006140">
    <property type="entry name" value="D-isomer_DH_NAD-bd"/>
</dbReference>
<comment type="caution">
    <text evidence="5">The sequence shown here is derived from an EMBL/GenBank/DDBJ whole genome shotgun (WGS) entry which is preliminary data.</text>
</comment>
<dbReference type="EMBL" id="WNXQ01000001">
    <property type="protein sequence ID" value="MWB76584.1"/>
    <property type="molecule type" value="Genomic_DNA"/>
</dbReference>
<reference evidence="5 6" key="1">
    <citation type="submission" date="2019-11" db="EMBL/GenBank/DDBJ databases">
        <title>Pseudooceanicola pacifica sp. nov., isolated from deep-sea sediment of the Pacific Ocean.</title>
        <authorList>
            <person name="Lyu L."/>
        </authorList>
    </citation>
    <scope>NUCLEOTIDE SEQUENCE [LARGE SCALE GENOMIC DNA]</scope>
    <source>
        <strain evidence="5 6">216_PA32_1</strain>
    </source>
</reference>
<feature type="domain" description="D-isomer specific 2-hydroxyacid dehydrogenase NAD-binding" evidence="4">
    <location>
        <begin position="191"/>
        <end position="364"/>
    </location>
</feature>
<protein>
    <recommendedName>
        <fullName evidence="4">D-isomer specific 2-hydroxyacid dehydrogenase NAD-binding domain-containing protein</fullName>
    </recommendedName>
</protein>